<dbReference type="AlphaFoldDB" id="A0A453A2C6"/>
<accession>A0A453A2C6</accession>
<reference evidence="1" key="3">
    <citation type="journal article" date="2017" name="Nature">
        <title>Genome sequence of the progenitor of the wheat D genome Aegilops tauschii.</title>
        <authorList>
            <person name="Luo M.C."/>
            <person name="Gu Y.Q."/>
            <person name="Puiu D."/>
            <person name="Wang H."/>
            <person name="Twardziok S.O."/>
            <person name="Deal K.R."/>
            <person name="Huo N."/>
            <person name="Zhu T."/>
            <person name="Wang L."/>
            <person name="Wang Y."/>
            <person name="McGuire P.E."/>
            <person name="Liu S."/>
            <person name="Long H."/>
            <person name="Ramasamy R.K."/>
            <person name="Rodriguez J.C."/>
            <person name="Van S.L."/>
            <person name="Yuan L."/>
            <person name="Wang Z."/>
            <person name="Xia Z."/>
            <person name="Xiao L."/>
            <person name="Anderson O.D."/>
            <person name="Ouyang S."/>
            <person name="Liang Y."/>
            <person name="Zimin A.V."/>
            <person name="Pertea G."/>
            <person name="Qi P."/>
            <person name="Bennetzen J.L."/>
            <person name="Dai X."/>
            <person name="Dawson M.W."/>
            <person name="Muller H.G."/>
            <person name="Kugler K."/>
            <person name="Rivarola-Duarte L."/>
            <person name="Spannagl M."/>
            <person name="Mayer K.F.X."/>
            <person name="Lu F.H."/>
            <person name="Bevan M.W."/>
            <person name="Leroy P."/>
            <person name="Li P."/>
            <person name="You F.M."/>
            <person name="Sun Q."/>
            <person name="Liu Z."/>
            <person name="Lyons E."/>
            <person name="Wicker T."/>
            <person name="Salzberg S.L."/>
            <person name="Devos K.M."/>
            <person name="Dvorak J."/>
        </authorList>
    </citation>
    <scope>NUCLEOTIDE SEQUENCE [LARGE SCALE GENOMIC DNA]</scope>
    <source>
        <strain evidence="1">cv. AL8/78</strain>
    </source>
</reference>
<dbReference type="Gramene" id="AET1Gv21014900.14">
    <property type="protein sequence ID" value="AET1Gv21014900.14"/>
    <property type="gene ID" value="AET1Gv21014900"/>
</dbReference>
<protein>
    <submittedName>
        <fullName evidence="1">Uncharacterized protein</fullName>
    </submittedName>
</protein>
<name>A0A453A2C6_AEGTS</name>
<proteinExistence type="predicted"/>
<evidence type="ECO:0000313" key="2">
    <source>
        <dbReference type="Proteomes" id="UP000015105"/>
    </source>
</evidence>
<reference evidence="2" key="2">
    <citation type="journal article" date="2017" name="Nat. Plants">
        <title>The Aegilops tauschii genome reveals multiple impacts of transposons.</title>
        <authorList>
            <person name="Zhao G."/>
            <person name="Zou C."/>
            <person name="Li K."/>
            <person name="Wang K."/>
            <person name="Li T."/>
            <person name="Gao L."/>
            <person name="Zhang X."/>
            <person name="Wang H."/>
            <person name="Yang Z."/>
            <person name="Liu X."/>
            <person name="Jiang W."/>
            <person name="Mao L."/>
            <person name="Kong X."/>
            <person name="Jiao Y."/>
            <person name="Jia J."/>
        </authorList>
    </citation>
    <scope>NUCLEOTIDE SEQUENCE [LARGE SCALE GENOMIC DNA]</scope>
    <source>
        <strain evidence="2">cv. AL8/78</strain>
    </source>
</reference>
<dbReference type="Proteomes" id="UP000015105">
    <property type="component" value="Chromosome 1D"/>
</dbReference>
<reference evidence="1" key="5">
    <citation type="journal article" date="2021" name="G3 (Bethesda)">
        <title>Aegilops tauschii genome assembly Aet v5.0 features greater sequence contiguity and improved annotation.</title>
        <authorList>
            <person name="Wang L."/>
            <person name="Zhu T."/>
            <person name="Rodriguez J.C."/>
            <person name="Deal K.R."/>
            <person name="Dubcovsky J."/>
            <person name="McGuire P.E."/>
            <person name="Lux T."/>
            <person name="Spannagl M."/>
            <person name="Mayer K.F.X."/>
            <person name="Baldrich P."/>
            <person name="Meyers B.C."/>
            <person name="Huo N."/>
            <person name="Gu Y.Q."/>
            <person name="Zhou H."/>
            <person name="Devos K.M."/>
            <person name="Bennetzen J.L."/>
            <person name="Unver T."/>
            <person name="Budak H."/>
            <person name="Gulick P.J."/>
            <person name="Galiba G."/>
            <person name="Kalapos B."/>
            <person name="Nelson D.R."/>
            <person name="Li P."/>
            <person name="You F.M."/>
            <person name="Luo M.C."/>
            <person name="Dvorak J."/>
        </authorList>
    </citation>
    <scope>NUCLEOTIDE SEQUENCE [LARGE SCALE GENOMIC DNA]</scope>
    <source>
        <strain evidence="1">cv. AL8/78</strain>
    </source>
</reference>
<keyword evidence="2" id="KW-1185">Reference proteome</keyword>
<reference evidence="1" key="4">
    <citation type="submission" date="2019-03" db="UniProtKB">
        <authorList>
            <consortium name="EnsemblPlants"/>
        </authorList>
    </citation>
    <scope>IDENTIFICATION</scope>
</reference>
<dbReference type="EnsemblPlants" id="AET1Gv21014900.14">
    <property type="protein sequence ID" value="AET1Gv21014900.14"/>
    <property type="gene ID" value="AET1Gv21014900"/>
</dbReference>
<sequence length="99" mass="10999">MTTGADFPICPRLEQGVKVVLAAAAAPSNRQANGQNAFDDSRLETYQSMMQVTLHTYHPQVTSCSDISHCKAQPGSCRFLVMVGYSKQARRKLHDLRCR</sequence>
<evidence type="ECO:0000313" key="1">
    <source>
        <dbReference type="EnsemblPlants" id="AET1Gv21014900.14"/>
    </source>
</evidence>
<organism evidence="1 2">
    <name type="scientific">Aegilops tauschii subsp. strangulata</name>
    <name type="common">Goatgrass</name>
    <dbReference type="NCBI Taxonomy" id="200361"/>
    <lineage>
        <taxon>Eukaryota</taxon>
        <taxon>Viridiplantae</taxon>
        <taxon>Streptophyta</taxon>
        <taxon>Embryophyta</taxon>
        <taxon>Tracheophyta</taxon>
        <taxon>Spermatophyta</taxon>
        <taxon>Magnoliopsida</taxon>
        <taxon>Liliopsida</taxon>
        <taxon>Poales</taxon>
        <taxon>Poaceae</taxon>
        <taxon>BOP clade</taxon>
        <taxon>Pooideae</taxon>
        <taxon>Triticodae</taxon>
        <taxon>Triticeae</taxon>
        <taxon>Triticinae</taxon>
        <taxon>Aegilops</taxon>
    </lineage>
</organism>
<reference evidence="2" key="1">
    <citation type="journal article" date="2014" name="Science">
        <title>Ancient hybridizations among the ancestral genomes of bread wheat.</title>
        <authorList>
            <consortium name="International Wheat Genome Sequencing Consortium,"/>
            <person name="Marcussen T."/>
            <person name="Sandve S.R."/>
            <person name="Heier L."/>
            <person name="Spannagl M."/>
            <person name="Pfeifer M."/>
            <person name="Jakobsen K.S."/>
            <person name="Wulff B.B."/>
            <person name="Steuernagel B."/>
            <person name="Mayer K.F."/>
            <person name="Olsen O.A."/>
        </authorList>
    </citation>
    <scope>NUCLEOTIDE SEQUENCE [LARGE SCALE GENOMIC DNA]</scope>
    <source>
        <strain evidence="2">cv. AL8/78</strain>
    </source>
</reference>